<evidence type="ECO:0000259" key="1">
    <source>
        <dbReference type="Pfam" id="PF00665"/>
    </source>
</evidence>
<dbReference type="Pfam" id="PF13276">
    <property type="entry name" value="HTH_21"/>
    <property type="match status" value="1"/>
</dbReference>
<dbReference type="PANTHER" id="PTHR46889:SF4">
    <property type="entry name" value="TRANSPOSASE INSO FOR INSERTION SEQUENCE ELEMENT IS911B-RELATED"/>
    <property type="match status" value="1"/>
</dbReference>
<dbReference type="EMBL" id="BMKB01000002">
    <property type="protein sequence ID" value="GGA42919.1"/>
    <property type="molecule type" value="Genomic_DNA"/>
</dbReference>
<accession>A0A916VVI6</accession>
<feature type="domain" description="Integrase catalytic" evidence="1">
    <location>
        <begin position="59"/>
        <end position="114"/>
    </location>
</feature>
<gene>
    <name evidence="3" type="ORF">GCM10011499_10590</name>
</gene>
<dbReference type="InterPro" id="IPR025948">
    <property type="entry name" value="HTH-like_dom"/>
</dbReference>
<dbReference type="GO" id="GO:0003676">
    <property type="term" value="F:nucleic acid binding"/>
    <property type="evidence" value="ECO:0007669"/>
    <property type="project" value="InterPro"/>
</dbReference>
<dbReference type="Proteomes" id="UP000596977">
    <property type="component" value="Unassembled WGS sequence"/>
</dbReference>
<reference evidence="3 4" key="1">
    <citation type="journal article" date="2014" name="Int. J. Syst. Evol. Microbiol.">
        <title>Complete genome sequence of Corynebacterium casei LMG S-19264T (=DSM 44701T), isolated from a smear-ripened cheese.</title>
        <authorList>
            <consortium name="US DOE Joint Genome Institute (JGI-PGF)"/>
            <person name="Walter F."/>
            <person name="Albersmeier A."/>
            <person name="Kalinowski J."/>
            <person name="Ruckert C."/>
        </authorList>
    </citation>
    <scope>NUCLEOTIDE SEQUENCE [LARGE SCALE GENOMIC DNA]</scope>
    <source>
        <strain evidence="3 4">CGMCC 1.15896</strain>
    </source>
</reference>
<keyword evidence="4" id="KW-1185">Reference proteome</keyword>
<sequence>MHAELTEDGFSVGRHRIARLMRENGLKALQKRRFKKTTDSHHGGPVAANLLAQDFFCTGPDQKWGADISYIWTNEGWLYLAIVLDLYSRRIVGWATSDWLKSNLAISALKRAIA</sequence>
<evidence type="ECO:0000259" key="2">
    <source>
        <dbReference type="Pfam" id="PF13276"/>
    </source>
</evidence>
<evidence type="ECO:0000313" key="3">
    <source>
        <dbReference type="EMBL" id="GGA42919.1"/>
    </source>
</evidence>
<feature type="domain" description="HTH-like" evidence="2">
    <location>
        <begin position="1"/>
        <end position="34"/>
    </location>
</feature>
<dbReference type="PANTHER" id="PTHR46889">
    <property type="entry name" value="TRANSPOSASE INSF FOR INSERTION SEQUENCE IS3B-RELATED"/>
    <property type="match status" value="1"/>
</dbReference>
<proteinExistence type="predicted"/>
<evidence type="ECO:0000313" key="4">
    <source>
        <dbReference type="Proteomes" id="UP000596977"/>
    </source>
</evidence>
<dbReference type="InterPro" id="IPR036397">
    <property type="entry name" value="RNaseH_sf"/>
</dbReference>
<organism evidence="3 4">
    <name type="scientific">Pelagibacterium lentulum</name>
    <dbReference type="NCBI Taxonomy" id="2029865"/>
    <lineage>
        <taxon>Bacteria</taxon>
        <taxon>Pseudomonadati</taxon>
        <taxon>Pseudomonadota</taxon>
        <taxon>Alphaproteobacteria</taxon>
        <taxon>Hyphomicrobiales</taxon>
        <taxon>Devosiaceae</taxon>
        <taxon>Pelagibacterium</taxon>
    </lineage>
</organism>
<protein>
    <recommendedName>
        <fullName evidence="5">Integrase core domain-containing protein</fullName>
    </recommendedName>
</protein>
<dbReference type="InterPro" id="IPR012337">
    <property type="entry name" value="RNaseH-like_sf"/>
</dbReference>
<dbReference type="Gene3D" id="3.30.420.10">
    <property type="entry name" value="Ribonuclease H-like superfamily/Ribonuclease H"/>
    <property type="match status" value="1"/>
</dbReference>
<evidence type="ECO:0008006" key="5">
    <source>
        <dbReference type="Google" id="ProtNLM"/>
    </source>
</evidence>
<name>A0A916VVI6_9HYPH</name>
<dbReference type="InterPro" id="IPR001584">
    <property type="entry name" value="Integrase_cat-core"/>
</dbReference>
<dbReference type="Pfam" id="PF00665">
    <property type="entry name" value="rve"/>
    <property type="match status" value="1"/>
</dbReference>
<dbReference type="InterPro" id="IPR050900">
    <property type="entry name" value="Transposase_IS3/IS150/IS904"/>
</dbReference>
<comment type="caution">
    <text evidence="3">The sequence shown here is derived from an EMBL/GenBank/DDBJ whole genome shotgun (WGS) entry which is preliminary data.</text>
</comment>
<dbReference type="SUPFAM" id="SSF53098">
    <property type="entry name" value="Ribonuclease H-like"/>
    <property type="match status" value="1"/>
</dbReference>
<dbReference type="GO" id="GO:0015074">
    <property type="term" value="P:DNA integration"/>
    <property type="evidence" value="ECO:0007669"/>
    <property type="project" value="InterPro"/>
</dbReference>
<dbReference type="AlphaFoldDB" id="A0A916VVI6"/>